<feature type="domain" description="LysM" evidence="3">
    <location>
        <begin position="180"/>
        <end position="227"/>
    </location>
</feature>
<feature type="transmembrane region" description="Helical" evidence="2">
    <location>
        <begin position="32"/>
        <end position="52"/>
    </location>
</feature>
<protein>
    <submittedName>
        <fullName evidence="4">LysM peptidoglycan-binding domain-containing protein</fullName>
    </submittedName>
</protein>
<evidence type="ECO:0000256" key="2">
    <source>
        <dbReference type="SAM" id="Phobius"/>
    </source>
</evidence>
<comment type="caution">
    <text evidence="4">The sequence shown here is derived from an EMBL/GenBank/DDBJ whole genome shotgun (WGS) entry which is preliminary data.</text>
</comment>
<feature type="region of interest" description="Disordered" evidence="1">
    <location>
        <begin position="60"/>
        <end position="180"/>
    </location>
</feature>
<dbReference type="PANTHER" id="PTHR33734">
    <property type="entry name" value="LYSM DOMAIN-CONTAINING GPI-ANCHORED PROTEIN 2"/>
    <property type="match status" value="1"/>
</dbReference>
<feature type="compositionally biased region" description="Basic and acidic residues" evidence="1">
    <location>
        <begin position="15"/>
        <end position="25"/>
    </location>
</feature>
<evidence type="ECO:0000256" key="1">
    <source>
        <dbReference type="SAM" id="MobiDB-lite"/>
    </source>
</evidence>
<feature type="domain" description="LysM" evidence="3">
    <location>
        <begin position="251"/>
        <end position="298"/>
    </location>
</feature>
<feature type="compositionally biased region" description="Gly residues" evidence="1">
    <location>
        <begin position="154"/>
        <end position="171"/>
    </location>
</feature>
<dbReference type="RefSeq" id="WP_190917150.1">
    <property type="nucleotide sequence ID" value="NZ_JACXIZ010000016.1"/>
</dbReference>
<dbReference type="SUPFAM" id="SSF54106">
    <property type="entry name" value="LysM domain"/>
    <property type="match status" value="2"/>
</dbReference>
<dbReference type="AlphaFoldDB" id="A0A927BRM3"/>
<keyword evidence="5" id="KW-1185">Reference proteome</keyword>
<keyword evidence="2" id="KW-1133">Transmembrane helix</keyword>
<feature type="region of interest" description="Disordered" evidence="1">
    <location>
        <begin position="1"/>
        <end position="27"/>
    </location>
</feature>
<evidence type="ECO:0000313" key="4">
    <source>
        <dbReference type="EMBL" id="MBD2845501.1"/>
    </source>
</evidence>
<proteinExistence type="predicted"/>
<dbReference type="Gene3D" id="3.10.350.10">
    <property type="entry name" value="LysM domain"/>
    <property type="match status" value="3"/>
</dbReference>
<dbReference type="Proteomes" id="UP000621560">
    <property type="component" value="Unassembled WGS sequence"/>
</dbReference>
<reference evidence="4" key="1">
    <citation type="submission" date="2020-09" db="EMBL/GenBank/DDBJ databases">
        <title>A novel bacterium of genus Paenibacillus, isolated from South China Sea.</title>
        <authorList>
            <person name="Huang H."/>
            <person name="Mo K."/>
            <person name="Hu Y."/>
        </authorList>
    </citation>
    <scope>NUCLEOTIDE SEQUENCE</scope>
    <source>
        <strain evidence="4">IB182496</strain>
    </source>
</reference>
<dbReference type="PANTHER" id="PTHR33734:SF22">
    <property type="entry name" value="MEMBRANE-BOUND LYTIC MUREIN TRANSGLYCOSYLASE D"/>
    <property type="match status" value="1"/>
</dbReference>
<gene>
    <name evidence="4" type="ORF">IDH44_09900</name>
</gene>
<feature type="domain" description="LysM" evidence="3">
    <location>
        <begin position="314"/>
        <end position="361"/>
    </location>
</feature>
<sequence length="364" mass="36791">MDPQLNAKRGPLGSRSDRHGGSEPGKRRRQMWLGIAVLAILVIVCGVLYGIYSNLDDPAQDGQQAQDGGGGQAPADDTNAGDGPASGGAGEDGGSDEGGSSVSDPADEPGGESGEASEPEATGGTETDEDAGAAGGESSGESSGAAVDSASGSGSTGSNGASGGGTSGNGGAADERSFPTTYTVRKGDTLSSISARFYGSKQYVALLAEHNGIVLLNDMKVGTKLKIPAPSSGADASERPLQDYTKVELPATYLVQAGDTFYRLSQQFYGSRDYAALIARHNGLAATDDLKAGSNLEIPPLAAAEQEDGTAGGWTHTVQRGDTLYSIARQYYGSGKHAATIAEANGLADGDQLQAGAQLEIPEL</sequence>
<organism evidence="4 5">
    <name type="scientific">Paenibacillus sabuli</name>
    <dbReference type="NCBI Taxonomy" id="2772509"/>
    <lineage>
        <taxon>Bacteria</taxon>
        <taxon>Bacillati</taxon>
        <taxon>Bacillota</taxon>
        <taxon>Bacilli</taxon>
        <taxon>Bacillales</taxon>
        <taxon>Paenibacillaceae</taxon>
        <taxon>Paenibacillus</taxon>
    </lineage>
</organism>
<dbReference type="PROSITE" id="PS51782">
    <property type="entry name" value="LYSM"/>
    <property type="match status" value="3"/>
</dbReference>
<keyword evidence="2" id="KW-0472">Membrane</keyword>
<keyword evidence="2" id="KW-0812">Transmembrane</keyword>
<dbReference type="EMBL" id="JACXIZ010000016">
    <property type="protein sequence ID" value="MBD2845501.1"/>
    <property type="molecule type" value="Genomic_DNA"/>
</dbReference>
<feature type="compositionally biased region" description="Acidic residues" evidence="1">
    <location>
        <begin position="105"/>
        <end position="118"/>
    </location>
</feature>
<feature type="compositionally biased region" description="Low complexity" evidence="1">
    <location>
        <begin position="73"/>
        <end position="83"/>
    </location>
</feature>
<feature type="compositionally biased region" description="Low complexity" evidence="1">
    <location>
        <begin position="139"/>
        <end position="153"/>
    </location>
</feature>
<dbReference type="InterPro" id="IPR036779">
    <property type="entry name" value="LysM_dom_sf"/>
</dbReference>
<dbReference type="Pfam" id="PF01476">
    <property type="entry name" value="LysM"/>
    <property type="match status" value="3"/>
</dbReference>
<dbReference type="SMART" id="SM00257">
    <property type="entry name" value="LysM"/>
    <property type="match status" value="3"/>
</dbReference>
<dbReference type="CDD" id="cd00118">
    <property type="entry name" value="LysM"/>
    <property type="match status" value="2"/>
</dbReference>
<dbReference type="InterPro" id="IPR018392">
    <property type="entry name" value="LysM"/>
</dbReference>
<accession>A0A927BRM3</accession>
<evidence type="ECO:0000259" key="3">
    <source>
        <dbReference type="PROSITE" id="PS51782"/>
    </source>
</evidence>
<evidence type="ECO:0000313" key="5">
    <source>
        <dbReference type="Proteomes" id="UP000621560"/>
    </source>
</evidence>
<name>A0A927BRM3_9BACL</name>